<keyword evidence="8" id="KW-1185">Reference proteome</keyword>
<organism evidence="7 8">
    <name type="scientific">Rubrimonas cliftonensis</name>
    <dbReference type="NCBI Taxonomy" id="89524"/>
    <lineage>
        <taxon>Bacteria</taxon>
        <taxon>Pseudomonadati</taxon>
        <taxon>Pseudomonadota</taxon>
        <taxon>Alphaproteobacteria</taxon>
        <taxon>Rhodobacterales</taxon>
        <taxon>Paracoccaceae</taxon>
        <taxon>Rubrimonas</taxon>
    </lineage>
</organism>
<accession>A0A1H4G0R1</accession>
<dbReference type="Proteomes" id="UP000198703">
    <property type="component" value="Unassembled WGS sequence"/>
</dbReference>
<dbReference type="GO" id="GO:0009055">
    <property type="term" value="F:electron transfer activity"/>
    <property type="evidence" value="ECO:0007669"/>
    <property type="project" value="InterPro"/>
</dbReference>
<dbReference type="PROSITE" id="PS51007">
    <property type="entry name" value="CYTC"/>
    <property type="match status" value="2"/>
</dbReference>
<dbReference type="GO" id="GO:0020037">
    <property type="term" value="F:heme binding"/>
    <property type="evidence" value="ECO:0007669"/>
    <property type="project" value="InterPro"/>
</dbReference>
<reference evidence="7 8" key="1">
    <citation type="submission" date="2016-10" db="EMBL/GenBank/DDBJ databases">
        <authorList>
            <person name="de Groot N.N."/>
        </authorList>
    </citation>
    <scope>NUCLEOTIDE SEQUENCE [LARGE SCALE GENOMIC DNA]</scope>
    <source>
        <strain evidence="7 8">DSM 15345</strain>
    </source>
</reference>
<evidence type="ECO:0000259" key="6">
    <source>
        <dbReference type="PROSITE" id="PS51007"/>
    </source>
</evidence>
<evidence type="ECO:0000256" key="3">
    <source>
        <dbReference type="ARBA" id="ARBA00023004"/>
    </source>
</evidence>
<gene>
    <name evidence="7" type="ORF">SAMN05444370_13316</name>
</gene>
<protein>
    <submittedName>
        <fullName evidence="7">Di-haem oxidoreductase, putative peroxidase</fullName>
    </submittedName>
</protein>
<evidence type="ECO:0000313" key="7">
    <source>
        <dbReference type="EMBL" id="SEB03114.1"/>
    </source>
</evidence>
<keyword evidence="2 4" id="KW-0479">Metal-binding</keyword>
<evidence type="ECO:0000313" key="8">
    <source>
        <dbReference type="Proteomes" id="UP000198703"/>
    </source>
</evidence>
<dbReference type="InterPro" id="IPR009056">
    <property type="entry name" value="Cyt_c-like_dom"/>
</dbReference>
<dbReference type="PANTHER" id="PTHR30600">
    <property type="entry name" value="CYTOCHROME C PEROXIDASE-RELATED"/>
    <property type="match status" value="1"/>
</dbReference>
<name>A0A1H4G0R1_9RHOB</name>
<keyword evidence="7" id="KW-0575">Peroxidase</keyword>
<dbReference type="GO" id="GO:0046872">
    <property type="term" value="F:metal ion binding"/>
    <property type="evidence" value="ECO:0007669"/>
    <property type="project" value="UniProtKB-KW"/>
</dbReference>
<feature type="chain" id="PRO_5011519088" evidence="5">
    <location>
        <begin position="24"/>
        <end position="468"/>
    </location>
</feature>
<keyword evidence="1 4" id="KW-0349">Heme</keyword>
<feature type="domain" description="Cytochrome c" evidence="6">
    <location>
        <begin position="298"/>
        <end position="465"/>
    </location>
</feature>
<dbReference type="InterPro" id="IPR010538">
    <property type="entry name" value="DHOR"/>
</dbReference>
<dbReference type="PANTHER" id="PTHR30600:SF4">
    <property type="entry name" value="CYTOCHROME C DOMAIN-CONTAINING PROTEIN"/>
    <property type="match status" value="1"/>
</dbReference>
<dbReference type="OrthoDB" id="9805202at2"/>
<dbReference type="Pfam" id="PF06537">
    <property type="entry name" value="DHOR"/>
    <property type="match status" value="1"/>
</dbReference>
<dbReference type="InterPro" id="IPR036909">
    <property type="entry name" value="Cyt_c-like_dom_sf"/>
</dbReference>
<evidence type="ECO:0000256" key="2">
    <source>
        <dbReference type="ARBA" id="ARBA00022723"/>
    </source>
</evidence>
<evidence type="ECO:0000256" key="5">
    <source>
        <dbReference type="SAM" id="SignalP"/>
    </source>
</evidence>
<evidence type="ECO:0000256" key="1">
    <source>
        <dbReference type="ARBA" id="ARBA00022617"/>
    </source>
</evidence>
<evidence type="ECO:0000256" key="4">
    <source>
        <dbReference type="PROSITE-ProRule" id="PRU00433"/>
    </source>
</evidence>
<dbReference type="GO" id="GO:0004130">
    <property type="term" value="F:cytochrome-c peroxidase activity"/>
    <property type="evidence" value="ECO:0007669"/>
    <property type="project" value="TreeGrafter"/>
</dbReference>
<sequence>MRTLPAPLALALVLALGAAAAAALEPWEEGTVGRPMPFAEARAMPPEALAARGAALFAARFTEAEGAGRPLATQADTPTRRRRPAAQAFQRLSGPDANSCAGCHNQPQVGGAGDFAANAFTAEGARNAEFDVLDPQFSSERGTTHLFGAGLIELLAREMTAQLRTARDAALARARATGAPVVARLSAKGVAFGRLVAHPDGSIDAAGVEGVDADLVIRPFGQKGVVGTLRRFTVTALNAHHGMQAAERFGARWTGSDDFDGDGAADELLAGDVSALVAFQATLPPPSPEPPEHPEWRARAARGEAGFAAMGCAACHVPALPLESLRFTDPGPYEGAGTLRAGDVAAPVTLDLAALAWVARLPRDAEGRALVPLWGDLRRHMMVDAQVSGFGGELLSQGFVGRDVFITAELWGVGDTAPYGHRGDMTTLDAAIRAHGGDARSARDAYVDAGDAARADVVAFLKALKVAP</sequence>
<dbReference type="STRING" id="89524.SAMN05444370_13316"/>
<keyword evidence="3 4" id="KW-0408">Iron</keyword>
<proteinExistence type="predicted"/>
<keyword evidence="7" id="KW-0560">Oxidoreductase</keyword>
<dbReference type="EMBL" id="FNQM01000033">
    <property type="protein sequence ID" value="SEB03114.1"/>
    <property type="molecule type" value="Genomic_DNA"/>
</dbReference>
<dbReference type="SUPFAM" id="SSF46626">
    <property type="entry name" value="Cytochrome c"/>
    <property type="match status" value="1"/>
</dbReference>
<dbReference type="InterPro" id="IPR051395">
    <property type="entry name" value="Cytochrome_c_Peroxidase/MauG"/>
</dbReference>
<feature type="signal peptide" evidence="5">
    <location>
        <begin position="1"/>
        <end position="23"/>
    </location>
</feature>
<dbReference type="AlphaFoldDB" id="A0A1H4G0R1"/>
<dbReference type="Gene3D" id="1.10.760.10">
    <property type="entry name" value="Cytochrome c-like domain"/>
    <property type="match status" value="1"/>
</dbReference>
<dbReference type="RefSeq" id="WP_093256489.1">
    <property type="nucleotide sequence ID" value="NZ_FNQM01000033.1"/>
</dbReference>
<feature type="domain" description="Cytochrome c" evidence="6">
    <location>
        <begin position="48"/>
        <end position="167"/>
    </location>
</feature>
<keyword evidence="5" id="KW-0732">Signal</keyword>